<protein>
    <submittedName>
        <fullName evidence="1">Uncharacterized protein</fullName>
    </submittedName>
</protein>
<name>A0ABY9PVN5_9FIRM</name>
<evidence type="ECO:0000313" key="1">
    <source>
        <dbReference type="EMBL" id="WMT79763.1"/>
    </source>
</evidence>
<dbReference type="EMBL" id="CP101637">
    <property type="protein sequence ID" value="WMT79763.1"/>
    <property type="molecule type" value="Genomic_DNA"/>
</dbReference>
<dbReference type="Proteomes" id="UP001235030">
    <property type="component" value="Chromosome"/>
</dbReference>
<organism evidence="1 2">
    <name type="scientific">Terrisporobacter mayombei</name>
    <dbReference type="NCBI Taxonomy" id="1541"/>
    <lineage>
        <taxon>Bacteria</taxon>
        <taxon>Bacillati</taxon>
        <taxon>Bacillota</taxon>
        <taxon>Clostridia</taxon>
        <taxon>Peptostreptococcales</taxon>
        <taxon>Peptostreptococcaceae</taxon>
        <taxon>Terrisporobacter</taxon>
    </lineage>
</organism>
<proteinExistence type="predicted"/>
<sequence>MAPFIFTIKYFQLTFIIKFKCILRKISYDYVWNIMVLTKIILYGNIYED</sequence>
<evidence type="ECO:0000313" key="2">
    <source>
        <dbReference type="Proteomes" id="UP001235030"/>
    </source>
</evidence>
<keyword evidence="2" id="KW-1185">Reference proteome</keyword>
<accession>A0ABY9PVN5</accession>
<gene>
    <name evidence="1" type="ORF">TEMA_00290</name>
</gene>
<reference evidence="1 2" key="1">
    <citation type="submission" date="2022-07" db="EMBL/GenBank/DDBJ databases">
        <title>Genome sequence of Terrisporobacter mayombei DSM6539.</title>
        <authorList>
            <person name="Boeer T."/>
            <person name="Bengelsdorf F.R."/>
            <person name="Daniel R."/>
            <person name="Poehlein A."/>
        </authorList>
    </citation>
    <scope>NUCLEOTIDE SEQUENCE [LARGE SCALE GENOMIC DNA]</scope>
    <source>
        <strain evidence="1 2">DSM 6539</strain>
    </source>
</reference>